<proteinExistence type="predicted"/>
<name>A0ABP8JBW1_9ACTN</name>
<sequence length="79" mass="8278">MVGGNAYVRLSSVGSGGQPLAPAPARATKYMAKSPAKNMSSLDNQTIVPTLTMLGRFSECTRWVIPVAEVGAALVTRQV</sequence>
<evidence type="ECO:0000313" key="1">
    <source>
        <dbReference type="EMBL" id="GAA4388417.1"/>
    </source>
</evidence>
<evidence type="ECO:0000313" key="2">
    <source>
        <dbReference type="Proteomes" id="UP001500635"/>
    </source>
</evidence>
<gene>
    <name evidence="1" type="ORF">GCM10023147_13980</name>
</gene>
<dbReference type="Proteomes" id="UP001500635">
    <property type="component" value="Unassembled WGS sequence"/>
</dbReference>
<accession>A0ABP8JBW1</accession>
<organism evidence="1 2">
    <name type="scientific">Tsukamurella soli</name>
    <dbReference type="NCBI Taxonomy" id="644556"/>
    <lineage>
        <taxon>Bacteria</taxon>
        <taxon>Bacillati</taxon>
        <taxon>Actinomycetota</taxon>
        <taxon>Actinomycetes</taxon>
        <taxon>Mycobacteriales</taxon>
        <taxon>Tsukamurellaceae</taxon>
        <taxon>Tsukamurella</taxon>
    </lineage>
</organism>
<reference evidence="2" key="1">
    <citation type="journal article" date="2019" name="Int. J. Syst. Evol. Microbiol.">
        <title>The Global Catalogue of Microorganisms (GCM) 10K type strain sequencing project: providing services to taxonomists for standard genome sequencing and annotation.</title>
        <authorList>
            <consortium name="The Broad Institute Genomics Platform"/>
            <consortium name="The Broad Institute Genome Sequencing Center for Infectious Disease"/>
            <person name="Wu L."/>
            <person name="Ma J."/>
        </authorList>
    </citation>
    <scope>NUCLEOTIDE SEQUENCE [LARGE SCALE GENOMIC DNA]</scope>
    <source>
        <strain evidence="2">JCM 17688</strain>
    </source>
</reference>
<keyword evidence="2" id="KW-1185">Reference proteome</keyword>
<dbReference type="EMBL" id="BAABFR010000015">
    <property type="protein sequence ID" value="GAA4388417.1"/>
    <property type="molecule type" value="Genomic_DNA"/>
</dbReference>
<protein>
    <submittedName>
        <fullName evidence="1">Uncharacterized protein</fullName>
    </submittedName>
</protein>
<comment type="caution">
    <text evidence="1">The sequence shown here is derived from an EMBL/GenBank/DDBJ whole genome shotgun (WGS) entry which is preliminary data.</text>
</comment>